<organism evidence="1 2">
    <name type="scientific">Candidatus Sphingobacterium stercoripullorum</name>
    <dbReference type="NCBI Taxonomy" id="2838759"/>
    <lineage>
        <taxon>Bacteria</taxon>
        <taxon>Pseudomonadati</taxon>
        <taxon>Bacteroidota</taxon>
        <taxon>Sphingobacteriia</taxon>
        <taxon>Sphingobacteriales</taxon>
        <taxon>Sphingobacteriaceae</taxon>
        <taxon>Sphingobacterium</taxon>
    </lineage>
</organism>
<name>A0A9D2B024_9SPHI</name>
<dbReference type="InterPro" id="IPR024401">
    <property type="entry name" value="WYL_prot"/>
</dbReference>
<evidence type="ECO:0000313" key="1">
    <source>
        <dbReference type="EMBL" id="HIX55479.1"/>
    </source>
</evidence>
<accession>A0A9D2B024</accession>
<comment type="caution">
    <text evidence="1">The sequence shown here is derived from an EMBL/GenBank/DDBJ whole genome shotgun (WGS) entry which is preliminary data.</text>
</comment>
<dbReference type="AlphaFoldDB" id="A0A9D2B024"/>
<reference evidence="1" key="1">
    <citation type="journal article" date="2021" name="PeerJ">
        <title>Extensive microbial diversity within the chicken gut microbiome revealed by metagenomics and culture.</title>
        <authorList>
            <person name="Gilroy R."/>
            <person name="Ravi A."/>
            <person name="Getino M."/>
            <person name="Pursley I."/>
            <person name="Horton D.L."/>
            <person name="Alikhan N.F."/>
            <person name="Baker D."/>
            <person name="Gharbi K."/>
            <person name="Hall N."/>
            <person name="Watson M."/>
            <person name="Adriaenssens E.M."/>
            <person name="Foster-Nyarko E."/>
            <person name="Jarju S."/>
            <person name="Secka A."/>
            <person name="Antonio M."/>
            <person name="Oren A."/>
            <person name="Chaudhuri R.R."/>
            <person name="La Ragione R."/>
            <person name="Hildebrand F."/>
            <person name="Pallen M.J."/>
        </authorList>
    </citation>
    <scope>NUCLEOTIDE SEQUENCE</scope>
    <source>
        <strain evidence="1">1719</strain>
    </source>
</reference>
<gene>
    <name evidence="1" type="ORF">H9853_10680</name>
</gene>
<proteinExistence type="predicted"/>
<dbReference type="EMBL" id="DXEZ01000302">
    <property type="protein sequence ID" value="HIX55479.1"/>
    <property type="molecule type" value="Genomic_DNA"/>
</dbReference>
<dbReference type="Pfam" id="PF10902">
    <property type="entry name" value="WYL_2"/>
    <property type="match status" value="1"/>
</dbReference>
<dbReference type="Proteomes" id="UP000824156">
    <property type="component" value="Unassembled WGS sequence"/>
</dbReference>
<reference evidence="1" key="2">
    <citation type="submission" date="2021-04" db="EMBL/GenBank/DDBJ databases">
        <authorList>
            <person name="Gilroy R."/>
        </authorList>
    </citation>
    <scope>NUCLEOTIDE SEQUENCE</scope>
    <source>
        <strain evidence="1">1719</strain>
    </source>
</reference>
<protein>
    <submittedName>
        <fullName evidence="1">DUF2693 domain-containing protein</fullName>
    </submittedName>
</protein>
<sequence>MAQIIVLQHDTAVRANIITVRTNARTIDSIGKAILIEQLKKKLHSGQITKFAYLKNNGEVRVAFGTTNPDFVKDKVCGWGESRENYATTAYYDLEKGGWRSFRWENLIAVY</sequence>
<evidence type="ECO:0000313" key="2">
    <source>
        <dbReference type="Proteomes" id="UP000824156"/>
    </source>
</evidence>